<evidence type="ECO:0000256" key="1">
    <source>
        <dbReference type="ARBA" id="ARBA00001971"/>
    </source>
</evidence>
<dbReference type="GO" id="GO:0016705">
    <property type="term" value="F:oxidoreductase activity, acting on paired donors, with incorporation or reduction of molecular oxygen"/>
    <property type="evidence" value="ECO:0007669"/>
    <property type="project" value="InterPro"/>
</dbReference>
<dbReference type="AlphaFoldDB" id="A0A9E7FH40"/>
<comment type="subcellular location">
    <subcellularLocation>
        <location evidence="2">Membrane</location>
        <topology evidence="2">Single-pass membrane protein</topology>
    </subcellularLocation>
</comment>
<name>A0A9E7FH40_9LILI</name>
<dbReference type="GO" id="GO:0020037">
    <property type="term" value="F:heme binding"/>
    <property type="evidence" value="ECO:0007669"/>
    <property type="project" value="InterPro"/>
</dbReference>
<evidence type="ECO:0000256" key="2">
    <source>
        <dbReference type="ARBA" id="ARBA00004167"/>
    </source>
</evidence>
<evidence type="ECO:0000256" key="11">
    <source>
        <dbReference type="ARBA" id="ARBA00023136"/>
    </source>
</evidence>
<evidence type="ECO:0000256" key="6">
    <source>
        <dbReference type="ARBA" id="ARBA00022723"/>
    </source>
</evidence>
<evidence type="ECO:0000256" key="3">
    <source>
        <dbReference type="ARBA" id="ARBA00010617"/>
    </source>
</evidence>
<protein>
    <submittedName>
        <fullName evidence="12">Cytochrome P450</fullName>
    </submittedName>
</protein>
<evidence type="ECO:0000256" key="4">
    <source>
        <dbReference type="ARBA" id="ARBA00022617"/>
    </source>
</evidence>
<dbReference type="OrthoDB" id="2789670at2759"/>
<evidence type="ECO:0000256" key="10">
    <source>
        <dbReference type="ARBA" id="ARBA00023033"/>
    </source>
</evidence>
<dbReference type="InterPro" id="IPR036396">
    <property type="entry name" value="Cyt_P450_sf"/>
</dbReference>
<sequence>MVDFAVLTVALIGLAVLLAHYLRLRVRLSPDPRPWPVVGNLYDIKPVRVPCFAEWAEAYGPIMSVWFGTTLNVVVSSSELAREVLREKDQQLADRARDE</sequence>
<dbReference type="InterPro" id="IPR001128">
    <property type="entry name" value="Cyt_P450"/>
</dbReference>
<evidence type="ECO:0000313" key="12">
    <source>
        <dbReference type="EMBL" id="URD95066.1"/>
    </source>
</evidence>
<dbReference type="PANTHER" id="PTHR47944:SF10">
    <property type="entry name" value="CYTOCHROME P450 98A9"/>
    <property type="match status" value="1"/>
</dbReference>
<reference evidence="12" key="1">
    <citation type="submission" date="2022-05" db="EMBL/GenBank/DDBJ databases">
        <title>The Musa troglodytarum L. genome provides insights into the mechanism of non-climacteric behaviour and enrichment of carotenoids.</title>
        <authorList>
            <person name="Wang J."/>
        </authorList>
    </citation>
    <scope>NUCLEOTIDE SEQUENCE</scope>
    <source>
        <tissue evidence="12">Leaf</tissue>
    </source>
</reference>
<organism evidence="12 13">
    <name type="scientific">Musa troglodytarum</name>
    <name type="common">fe'i banana</name>
    <dbReference type="NCBI Taxonomy" id="320322"/>
    <lineage>
        <taxon>Eukaryota</taxon>
        <taxon>Viridiplantae</taxon>
        <taxon>Streptophyta</taxon>
        <taxon>Embryophyta</taxon>
        <taxon>Tracheophyta</taxon>
        <taxon>Spermatophyta</taxon>
        <taxon>Magnoliopsida</taxon>
        <taxon>Liliopsida</taxon>
        <taxon>Zingiberales</taxon>
        <taxon>Musaceae</taxon>
        <taxon>Musa</taxon>
    </lineage>
</organism>
<dbReference type="Proteomes" id="UP001055439">
    <property type="component" value="Chromosome 4"/>
</dbReference>
<dbReference type="GO" id="GO:0005506">
    <property type="term" value="F:iron ion binding"/>
    <property type="evidence" value="ECO:0007669"/>
    <property type="project" value="InterPro"/>
</dbReference>
<evidence type="ECO:0000256" key="8">
    <source>
        <dbReference type="ARBA" id="ARBA00023002"/>
    </source>
</evidence>
<proteinExistence type="inferred from homology"/>
<accession>A0A9E7FH40</accession>
<comment type="cofactor">
    <cofactor evidence="1">
        <name>heme</name>
        <dbReference type="ChEBI" id="CHEBI:30413"/>
    </cofactor>
</comment>
<dbReference type="SUPFAM" id="SSF48264">
    <property type="entry name" value="Cytochrome P450"/>
    <property type="match status" value="1"/>
</dbReference>
<keyword evidence="7" id="KW-1133">Transmembrane helix</keyword>
<keyword evidence="4" id="KW-0349">Heme</keyword>
<keyword evidence="5" id="KW-0812">Transmembrane</keyword>
<keyword evidence="10" id="KW-0503">Monooxygenase</keyword>
<keyword evidence="9" id="KW-0408">Iron</keyword>
<dbReference type="Gene3D" id="1.10.630.10">
    <property type="entry name" value="Cytochrome P450"/>
    <property type="match status" value="1"/>
</dbReference>
<dbReference type="EMBL" id="CP097506">
    <property type="protein sequence ID" value="URD95066.1"/>
    <property type="molecule type" value="Genomic_DNA"/>
</dbReference>
<evidence type="ECO:0000256" key="5">
    <source>
        <dbReference type="ARBA" id="ARBA00022692"/>
    </source>
</evidence>
<dbReference type="GO" id="GO:0016020">
    <property type="term" value="C:membrane"/>
    <property type="evidence" value="ECO:0007669"/>
    <property type="project" value="UniProtKB-SubCell"/>
</dbReference>
<comment type="similarity">
    <text evidence="3">Belongs to the cytochrome P450 family.</text>
</comment>
<evidence type="ECO:0000256" key="7">
    <source>
        <dbReference type="ARBA" id="ARBA00022989"/>
    </source>
</evidence>
<evidence type="ECO:0000256" key="9">
    <source>
        <dbReference type="ARBA" id="ARBA00023004"/>
    </source>
</evidence>
<gene>
    <name evidence="12" type="ORF">MUK42_16328</name>
</gene>
<keyword evidence="13" id="KW-1185">Reference proteome</keyword>
<dbReference type="PANTHER" id="PTHR47944">
    <property type="entry name" value="CYTOCHROME P450 98A9"/>
    <property type="match status" value="1"/>
</dbReference>
<dbReference type="GO" id="GO:0004497">
    <property type="term" value="F:monooxygenase activity"/>
    <property type="evidence" value="ECO:0007669"/>
    <property type="project" value="UniProtKB-KW"/>
</dbReference>
<dbReference type="Pfam" id="PF00067">
    <property type="entry name" value="p450"/>
    <property type="match status" value="1"/>
</dbReference>
<keyword evidence="11" id="KW-0472">Membrane</keyword>
<keyword evidence="8" id="KW-0560">Oxidoreductase</keyword>
<evidence type="ECO:0000313" key="13">
    <source>
        <dbReference type="Proteomes" id="UP001055439"/>
    </source>
</evidence>
<keyword evidence="6" id="KW-0479">Metal-binding</keyword>